<name>A0ACB9RBH7_9MYRT</name>
<sequence>MLSPDVALAVEGGKSAEEVKSHYELLVEDLEHIESGCVPIPDYGSRDGGTAREERVAMVSRDPGREHR</sequence>
<reference evidence="2" key="1">
    <citation type="journal article" date="2023" name="Front. Plant Sci.">
        <title>Chromosomal-level genome assembly of Melastoma candidum provides insights into trichome evolution.</title>
        <authorList>
            <person name="Zhong Y."/>
            <person name="Wu W."/>
            <person name="Sun C."/>
            <person name="Zou P."/>
            <person name="Liu Y."/>
            <person name="Dai S."/>
            <person name="Zhou R."/>
        </authorList>
    </citation>
    <scope>NUCLEOTIDE SEQUENCE [LARGE SCALE GENOMIC DNA]</scope>
</reference>
<dbReference type="EMBL" id="CM042883">
    <property type="protein sequence ID" value="KAI4376055.1"/>
    <property type="molecule type" value="Genomic_DNA"/>
</dbReference>
<evidence type="ECO:0000313" key="2">
    <source>
        <dbReference type="Proteomes" id="UP001057402"/>
    </source>
</evidence>
<keyword evidence="2" id="KW-1185">Reference proteome</keyword>
<evidence type="ECO:0000313" key="1">
    <source>
        <dbReference type="EMBL" id="KAI4376055.1"/>
    </source>
</evidence>
<dbReference type="Proteomes" id="UP001057402">
    <property type="component" value="Chromosome 4"/>
</dbReference>
<comment type="caution">
    <text evidence="1">The sequence shown here is derived from an EMBL/GenBank/DDBJ whole genome shotgun (WGS) entry which is preliminary data.</text>
</comment>
<protein>
    <submittedName>
        <fullName evidence="1">Uncharacterized protein</fullName>
    </submittedName>
</protein>
<gene>
    <name evidence="1" type="ORF">MLD38_013851</name>
</gene>
<accession>A0ACB9RBH7</accession>
<proteinExistence type="predicted"/>
<organism evidence="1 2">
    <name type="scientific">Melastoma candidum</name>
    <dbReference type="NCBI Taxonomy" id="119954"/>
    <lineage>
        <taxon>Eukaryota</taxon>
        <taxon>Viridiplantae</taxon>
        <taxon>Streptophyta</taxon>
        <taxon>Embryophyta</taxon>
        <taxon>Tracheophyta</taxon>
        <taxon>Spermatophyta</taxon>
        <taxon>Magnoliopsida</taxon>
        <taxon>eudicotyledons</taxon>
        <taxon>Gunneridae</taxon>
        <taxon>Pentapetalae</taxon>
        <taxon>rosids</taxon>
        <taxon>malvids</taxon>
        <taxon>Myrtales</taxon>
        <taxon>Melastomataceae</taxon>
        <taxon>Melastomatoideae</taxon>
        <taxon>Melastomateae</taxon>
        <taxon>Melastoma</taxon>
    </lineage>
</organism>